<sequence>IHPGNLLSKEDYEAYITDLGLSKLLDGKEKTYSRSFTLYHTKALSKQPLIHSE</sequence>
<keyword evidence="2" id="KW-1185">Reference proteome</keyword>
<gene>
    <name evidence="1" type="ORF">GMARGA_LOCUS36722</name>
</gene>
<organism evidence="1 2">
    <name type="scientific">Gigaspora margarita</name>
    <dbReference type="NCBI Taxonomy" id="4874"/>
    <lineage>
        <taxon>Eukaryota</taxon>
        <taxon>Fungi</taxon>
        <taxon>Fungi incertae sedis</taxon>
        <taxon>Mucoromycota</taxon>
        <taxon>Glomeromycotina</taxon>
        <taxon>Glomeromycetes</taxon>
        <taxon>Diversisporales</taxon>
        <taxon>Gigasporaceae</taxon>
        <taxon>Gigaspora</taxon>
    </lineage>
</organism>
<dbReference type="InterPro" id="IPR011009">
    <property type="entry name" value="Kinase-like_dom_sf"/>
</dbReference>
<reference evidence="1 2" key="1">
    <citation type="submission" date="2021-06" db="EMBL/GenBank/DDBJ databases">
        <authorList>
            <person name="Kallberg Y."/>
            <person name="Tangrot J."/>
            <person name="Rosling A."/>
        </authorList>
    </citation>
    <scope>NUCLEOTIDE SEQUENCE [LARGE SCALE GENOMIC DNA]</scope>
    <source>
        <strain evidence="1 2">120-4 pot B 10/14</strain>
    </source>
</reference>
<name>A0ABN7X011_GIGMA</name>
<feature type="non-terminal residue" evidence="1">
    <location>
        <position position="1"/>
    </location>
</feature>
<accession>A0ABN7X011</accession>
<proteinExistence type="predicted"/>
<evidence type="ECO:0000313" key="1">
    <source>
        <dbReference type="EMBL" id="CAG8843776.1"/>
    </source>
</evidence>
<comment type="caution">
    <text evidence="1">The sequence shown here is derived from an EMBL/GenBank/DDBJ whole genome shotgun (WGS) entry which is preliminary data.</text>
</comment>
<dbReference type="Proteomes" id="UP000789901">
    <property type="component" value="Unassembled WGS sequence"/>
</dbReference>
<protein>
    <submittedName>
        <fullName evidence="1">26583_t:CDS:1</fullName>
    </submittedName>
</protein>
<dbReference type="SUPFAM" id="SSF56112">
    <property type="entry name" value="Protein kinase-like (PK-like)"/>
    <property type="match status" value="1"/>
</dbReference>
<evidence type="ECO:0000313" key="2">
    <source>
        <dbReference type="Proteomes" id="UP000789901"/>
    </source>
</evidence>
<dbReference type="EMBL" id="CAJVQB010073548">
    <property type="protein sequence ID" value="CAG8843776.1"/>
    <property type="molecule type" value="Genomic_DNA"/>
</dbReference>